<dbReference type="Proteomes" id="UP001055811">
    <property type="component" value="Linkage Group LG07"/>
</dbReference>
<protein>
    <submittedName>
        <fullName evidence="1">Uncharacterized protein</fullName>
    </submittedName>
</protein>
<keyword evidence="2" id="KW-1185">Reference proteome</keyword>
<proteinExistence type="predicted"/>
<evidence type="ECO:0000313" key="1">
    <source>
        <dbReference type="EMBL" id="KAI3710391.1"/>
    </source>
</evidence>
<name>A0ACB9AKA0_CICIN</name>
<organism evidence="1 2">
    <name type="scientific">Cichorium intybus</name>
    <name type="common">Chicory</name>
    <dbReference type="NCBI Taxonomy" id="13427"/>
    <lineage>
        <taxon>Eukaryota</taxon>
        <taxon>Viridiplantae</taxon>
        <taxon>Streptophyta</taxon>
        <taxon>Embryophyta</taxon>
        <taxon>Tracheophyta</taxon>
        <taxon>Spermatophyta</taxon>
        <taxon>Magnoliopsida</taxon>
        <taxon>eudicotyledons</taxon>
        <taxon>Gunneridae</taxon>
        <taxon>Pentapetalae</taxon>
        <taxon>asterids</taxon>
        <taxon>campanulids</taxon>
        <taxon>Asterales</taxon>
        <taxon>Asteraceae</taxon>
        <taxon>Cichorioideae</taxon>
        <taxon>Cichorieae</taxon>
        <taxon>Cichoriinae</taxon>
        <taxon>Cichorium</taxon>
    </lineage>
</organism>
<reference evidence="1 2" key="2">
    <citation type="journal article" date="2022" name="Mol. Ecol. Resour.">
        <title>The genomes of chicory, endive, great burdock and yacon provide insights into Asteraceae paleo-polyploidization history and plant inulin production.</title>
        <authorList>
            <person name="Fan W."/>
            <person name="Wang S."/>
            <person name="Wang H."/>
            <person name="Wang A."/>
            <person name="Jiang F."/>
            <person name="Liu H."/>
            <person name="Zhao H."/>
            <person name="Xu D."/>
            <person name="Zhang Y."/>
        </authorList>
    </citation>
    <scope>NUCLEOTIDE SEQUENCE [LARGE SCALE GENOMIC DNA]</scope>
    <source>
        <strain evidence="2">cv. Punajuju</strain>
        <tissue evidence="1">Leaves</tissue>
    </source>
</reference>
<comment type="caution">
    <text evidence="1">The sequence shown here is derived from an EMBL/GenBank/DDBJ whole genome shotgun (WGS) entry which is preliminary data.</text>
</comment>
<gene>
    <name evidence="1" type="ORF">L2E82_40171</name>
</gene>
<evidence type="ECO:0000313" key="2">
    <source>
        <dbReference type="Proteomes" id="UP001055811"/>
    </source>
</evidence>
<reference evidence="2" key="1">
    <citation type="journal article" date="2022" name="Mol. Ecol. Resour.">
        <title>The genomes of chicory, endive, great burdock and yacon provide insights into Asteraceae palaeo-polyploidization history and plant inulin production.</title>
        <authorList>
            <person name="Fan W."/>
            <person name="Wang S."/>
            <person name="Wang H."/>
            <person name="Wang A."/>
            <person name="Jiang F."/>
            <person name="Liu H."/>
            <person name="Zhao H."/>
            <person name="Xu D."/>
            <person name="Zhang Y."/>
        </authorList>
    </citation>
    <scope>NUCLEOTIDE SEQUENCE [LARGE SCALE GENOMIC DNA]</scope>
    <source>
        <strain evidence="2">cv. Punajuju</strain>
    </source>
</reference>
<sequence length="117" mass="12965">MRFLSTLVACCSVDECESSATLAKEKSDQSFSIGVVREKKLAGGGKTGGKNGRPSVQWRPSLCTIYEKDVRNTTEDVVKTKRIRVHVSNRTASGYKQDFVLRGSWDMISPVPTSFIF</sequence>
<accession>A0ACB9AKA0</accession>
<dbReference type="EMBL" id="CM042015">
    <property type="protein sequence ID" value="KAI3710391.1"/>
    <property type="molecule type" value="Genomic_DNA"/>
</dbReference>